<feature type="binding site" evidence="10">
    <location>
        <begin position="31"/>
        <end position="38"/>
    </location>
    <ligand>
        <name>ATP</name>
        <dbReference type="ChEBI" id="CHEBI:30616"/>
    </ligand>
</feature>
<evidence type="ECO:0000256" key="13">
    <source>
        <dbReference type="RuleBase" id="RU003785"/>
    </source>
</evidence>
<keyword evidence="7 10" id="KW-0067">ATP-binding</keyword>
<evidence type="ECO:0000256" key="3">
    <source>
        <dbReference type="ARBA" id="ARBA00005842"/>
    </source>
</evidence>
<comment type="cofactor">
    <cofactor evidence="1 10">
        <name>Mg(2+)</name>
        <dbReference type="ChEBI" id="CHEBI:18420"/>
    </cofactor>
</comment>
<feature type="site" description="Interaction with substrate tRNA" evidence="10">
    <location>
        <position position="127"/>
    </location>
</feature>
<keyword evidence="6 10" id="KW-0547">Nucleotide-binding</keyword>
<organism evidence="14 15">
    <name type="scientific">Novosphingobium pentaromativorans</name>
    <dbReference type="NCBI Taxonomy" id="205844"/>
    <lineage>
        <taxon>Bacteria</taxon>
        <taxon>Pseudomonadati</taxon>
        <taxon>Pseudomonadota</taxon>
        <taxon>Alphaproteobacteria</taxon>
        <taxon>Sphingomonadales</taxon>
        <taxon>Sphingomonadaceae</taxon>
        <taxon>Novosphingobium</taxon>
    </lineage>
</organism>
<dbReference type="GO" id="GO:0006400">
    <property type="term" value="P:tRNA modification"/>
    <property type="evidence" value="ECO:0007669"/>
    <property type="project" value="TreeGrafter"/>
</dbReference>
<evidence type="ECO:0000256" key="11">
    <source>
        <dbReference type="RuleBase" id="RU003783"/>
    </source>
</evidence>
<evidence type="ECO:0000256" key="12">
    <source>
        <dbReference type="RuleBase" id="RU003784"/>
    </source>
</evidence>
<dbReference type="Pfam" id="PF01715">
    <property type="entry name" value="IPPT"/>
    <property type="match status" value="1"/>
</dbReference>
<gene>
    <name evidence="10" type="primary">miaA</name>
    <name evidence="14" type="ORF">DI555_10155</name>
</gene>
<proteinExistence type="inferred from homology"/>
<evidence type="ECO:0000313" key="14">
    <source>
        <dbReference type="EMBL" id="PZQ55125.1"/>
    </source>
</evidence>
<dbReference type="PANTHER" id="PTHR11088">
    <property type="entry name" value="TRNA DIMETHYLALLYLTRANSFERASE"/>
    <property type="match status" value="1"/>
</dbReference>
<dbReference type="EMBL" id="QFPX01000007">
    <property type="protein sequence ID" value="PZQ55125.1"/>
    <property type="molecule type" value="Genomic_DNA"/>
</dbReference>
<comment type="function">
    <text evidence="2 10 12">Catalyzes the transfer of a dimethylallyl group onto the adenine at position 37 in tRNAs that read codons beginning with uridine, leading to the formation of N6-(dimethylallyl)adenosine (i(6)A).</text>
</comment>
<evidence type="ECO:0000256" key="5">
    <source>
        <dbReference type="ARBA" id="ARBA00022694"/>
    </source>
</evidence>
<feature type="site" description="Interaction with substrate tRNA" evidence="10">
    <location>
        <position position="149"/>
    </location>
</feature>
<comment type="similarity">
    <text evidence="3 10 13">Belongs to the IPP transferase family.</text>
</comment>
<feature type="region of interest" description="Interaction with substrate tRNA" evidence="10">
    <location>
        <begin position="61"/>
        <end position="64"/>
    </location>
</feature>
<accession>A0A2W5NWV6</accession>
<evidence type="ECO:0000313" key="15">
    <source>
        <dbReference type="Proteomes" id="UP000249082"/>
    </source>
</evidence>
<dbReference type="AlphaFoldDB" id="A0A2W5NWV6"/>
<comment type="subunit">
    <text evidence="10">Monomer.</text>
</comment>
<dbReference type="InterPro" id="IPR018022">
    <property type="entry name" value="IPT"/>
</dbReference>
<evidence type="ECO:0000256" key="10">
    <source>
        <dbReference type="HAMAP-Rule" id="MF_00185"/>
    </source>
</evidence>
<keyword evidence="4 10" id="KW-0808">Transferase</keyword>
<dbReference type="EC" id="2.5.1.75" evidence="10"/>
<dbReference type="Gene3D" id="1.10.20.140">
    <property type="match status" value="1"/>
</dbReference>
<dbReference type="PANTHER" id="PTHR11088:SF60">
    <property type="entry name" value="TRNA DIMETHYLALLYLTRANSFERASE"/>
    <property type="match status" value="1"/>
</dbReference>
<comment type="caution">
    <text evidence="10">Lacks conserved residue(s) required for the propagation of feature annotation.</text>
</comment>
<evidence type="ECO:0000256" key="4">
    <source>
        <dbReference type="ARBA" id="ARBA00022679"/>
    </source>
</evidence>
<sequence length="333" mass="36173">MSTANSLEAAYENSTGGASAGHKPPLALIAGPTASGKSDCAVALAQELERRGRRAVVVNADSSQVYADLTVLSARPTLEEMGGIEHRLFGTWDGAETCSAAEWARAARETIAALHTEGAVPVLVGGTGLYIRTLLDGIAPVPEIAPEIREAVRALPVTEAYAALQNEDPERAARLAPSDTTRIARALEVVRSTGHSIGYWQSQTCGGIGGDIAVHAAILLPERQALYGRCDLRFQRMIDRGAMDEVERLLARDLYPDLPVMRAIGVPELAAVLRGESTLDQAIARGSQATRNYAKRQFTWLRHQPPQDWARLEFEYFDEKSLRDRLFQIMGLT</sequence>
<evidence type="ECO:0000256" key="9">
    <source>
        <dbReference type="ARBA" id="ARBA00049563"/>
    </source>
</evidence>
<dbReference type="GO" id="GO:0052381">
    <property type="term" value="F:tRNA dimethylallyltransferase activity"/>
    <property type="evidence" value="ECO:0007669"/>
    <property type="project" value="UniProtKB-UniRule"/>
</dbReference>
<evidence type="ECO:0000256" key="1">
    <source>
        <dbReference type="ARBA" id="ARBA00001946"/>
    </source>
</evidence>
<keyword evidence="8 10" id="KW-0460">Magnesium</keyword>
<name>A0A2W5NWV6_9SPHN</name>
<comment type="caution">
    <text evidence="14">The sequence shown here is derived from an EMBL/GenBank/DDBJ whole genome shotgun (WGS) entry which is preliminary data.</text>
</comment>
<dbReference type="InterPro" id="IPR039657">
    <property type="entry name" value="Dimethylallyltransferase"/>
</dbReference>
<keyword evidence="5 10" id="KW-0819">tRNA processing</keyword>
<evidence type="ECO:0000256" key="6">
    <source>
        <dbReference type="ARBA" id="ARBA00022741"/>
    </source>
</evidence>
<protein>
    <recommendedName>
        <fullName evidence="10">tRNA dimethylallyltransferase</fullName>
        <ecNumber evidence="10">2.5.1.75</ecNumber>
    </recommendedName>
    <alternativeName>
        <fullName evidence="10">Dimethylallyl diphosphate:tRNA dimethylallyltransferase</fullName>
        <shortName evidence="10">DMAPP:tRNA dimethylallyltransferase</shortName>
        <shortName evidence="10">DMATase</shortName>
    </alternativeName>
    <alternativeName>
        <fullName evidence="10">Isopentenyl-diphosphate:tRNA isopentenyltransferase</fullName>
        <shortName evidence="10">IPP transferase</shortName>
        <shortName evidence="10">IPPT</shortName>
        <shortName evidence="10">IPTase</shortName>
    </alternativeName>
</protein>
<evidence type="ECO:0000256" key="2">
    <source>
        <dbReference type="ARBA" id="ARBA00003213"/>
    </source>
</evidence>
<dbReference type="NCBIfam" id="TIGR00174">
    <property type="entry name" value="miaA"/>
    <property type="match status" value="1"/>
</dbReference>
<evidence type="ECO:0000256" key="7">
    <source>
        <dbReference type="ARBA" id="ARBA00022840"/>
    </source>
</evidence>
<comment type="catalytic activity">
    <reaction evidence="9 10 11">
        <text>adenosine(37) in tRNA + dimethylallyl diphosphate = N(6)-dimethylallyladenosine(37) in tRNA + diphosphate</text>
        <dbReference type="Rhea" id="RHEA:26482"/>
        <dbReference type="Rhea" id="RHEA-COMP:10162"/>
        <dbReference type="Rhea" id="RHEA-COMP:10375"/>
        <dbReference type="ChEBI" id="CHEBI:33019"/>
        <dbReference type="ChEBI" id="CHEBI:57623"/>
        <dbReference type="ChEBI" id="CHEBI:74411"/>
        <dbReference type="ChEBI" id="CHEBI:74415"/>
        <dbReference type="EC" id="2.5.1.75"/>
    </reaction>
</comment>
<dbReference type="Gene3D" id="3.40.50.300">
    <property type="entry name" value="P-loop containing nucleotide triphosphate hydrolases"/>
    <property type="match status" value="1"/>
</dbReference>
<dbReference type="HAMAP" id="MF_00185">
    <property type="entry name" value="IPP_trans"/>
    <property type="match status" value="1"/>
</dbReference>
<dbReference type="Proteomes" id="UP000249082">
    <property type="component" value="Unassembled WGS sequence"/>
</dbReference>
<reference evidence="14 15" key="1">
    <citation type="submission" date="2017-08" db="EMBL/GenBank/DDBJ databases">
        <title>Infants hospitalized years apart are colonized by the same room-sourced microbial strains.</title>
        <authorList>
            <person name="Brooks B."/>
            <person name="Olm M.R."/>
            <person name="Firek B.A."/>
            <person name="Baker R."/>
            <person name="Thomas B.C."/>
            <person name="Morowitz M.J."/>
            <person name="Banfield J.F."/>
        </authorList>
    </citation>
    <scope>NUCLEOTIDE SEQUENCE [LARGE SCALE GENOMIC DNA]</scope>
    <source>
        <strain evidence="14">S2_005_002_R2_33</strain>
    </source>
</reference>
<dbReference type="SUPFAM" id="SSF52540">
    <property type="entry name" value="P-loop containing nucleoside triphosphate hydrolases"/>
    <property type="match status" value="1"/>
</dbReference>
<evidence type="ECO:0000256" key="8">
    <source>
        <dbReference type="ARBA" id="ARBA00022842"/>
    </source>
</evidence>
<dbReference type="InterPro" id="IPR027417">
    <property type="entry name" value="P-loop_NTPase"/>
</dbReference>
<feature type="binding site" evidence="10">
    <location>
        <begin position="33"/>
        <end position="38"/>
    </location>
    <ligand>
        <name>substrate</name>
    </ligand>
</feature>
<dbReference type="GO" id="GO:0005524">
    <property type="term" value="F:ATP binding"/>
    <property type="evidence" value="ECO:0007669"/>
    <property type="project" value="UniProtKB-UniRule"/>
</dbReference>